<evidence type="ECO:0000313" key="1">
    <source>
        <dbReference type="EnsemblPlants" id="OPUNC01G06700.1"/>
    </source>
</evidence>
<dbReference type="Gramene" id="OPUNC01G06700.1">
    <property type="protein sequence ID" value="OPUNC01G06700.1"/>
    <property type="gene ID" value="OPUNC01G06700"/>
</dbReference>
<proteinExistence type="predicted"/>
<reference evidence="1" key="1">
    <citation type="submission" date="2015-04" db="UniProtKB">
        <authorList>
            <consortium name="EnsemblPlants"/>
        </authorList>
    </citation>
    <scope>IDENTIFICATION</scope>
</reference>
<keyword evidence="2" id="KW-1185">Reference proteome</keyword>
<dbReference type="EnsemblPlants" id="OPUNC01G06700.1">
    <property type="protein sequence ID" value="OPUNC01G06700.1"/>
    <property type="gene ID" value="OPUNC01G06700"/>
</dbReference>
<organism evidence="1">
    <name type="scientific">Oryza punctata</name>
    <name type="common">Red rice</name>
    <dbReference type="NCBI Taxonomy" id="4537"/>
    <lineage>
        <taxon>Eukaryota</taxon>
        <taxon>Viridiplantae</taxon>
        <taxon>Streptophyta</taxon>
        <taxon>Embryophyta</taxon>
        <taxon>Tracheophyta</taxon>
        <taxon>Spermatophyta</taxon>
        <taxon>Magnoliopsida</taxon>
        <taxon>Liliopsida</taxon>
        <taxon>Poales</taxon>
        <taxon>Poaceae</taxon>
        <taxon>BOP clade</taxon>
        <taxon>Oryzoideae</taxon>
        <taxon>Oryzeae</taxon>
        <taxon>Oryzinae</taxon>
        <taxon>Oryza</taxon>
    </lineage>
</organism>
<dbReference type="Proteomes" id="UP000026962">
    <property type="component" value="Chromosome 1"/>
</dbReference>
<dbReference type="HOGENOM" id="CLU_2350349_0_0_1"/>
<name>A0A0E0JFF6_ORYPU</name>
<accession>A0A0E0JFF6</accession>
<reference evidence="1" key="2">
    <citation type="submission" date="2018-05" db="EMBL/GenBank/DDBJ databases">
        <title>OpunRS2 (Oryza punctata Reference Sequence Version 2).</title>
        <authorList>
            <person name="Zhang J."/>
            <person name="Kudrna D."/>
            <person name="Lee S."/>
            <person name="Talag J."/>
            <person name="Welchert J."/>
            <person name="Wing R.A."/>
        </authorList>
    </citation>
    <scope>NUCLEOTIDE SEQUENCE [LARGE SCALE GENOMIC DNA]</scope>
</reference>
<evidence type="ECO:0000313" key="2">
    <source>
        <dbReference type="Proteomes" id="UP000026962"/>
    </source>
</evidence>
<sequence length="97" mass="10610">MREAIKTYSLQDWCLDGSRERSNVPINNEALVVTSSISRYTDPVFRSKTHSPLIDAIGEGSSAQHHHAVASPNLRLFLLRPQSPELPDGLASVGVEA</sequence>
<protein>
    <submittedName>
        <fullName evidence="1">Uncharacterized protein</fullName>
    </submittedName>
</protein>
<dbReference type="AlphaFoldDB" id="A0A0E0JFF6"/>